<dbReference type="PATRIC" id="fig|316.110.peg.3053"/>
<evidence type="ECO:0000313" key="9">
    <source>
        <dbReference type="EMBL" id="KIZ33025.1"/>
    </source>
</evidence>
<comment type="subcellular location">
    <subcellularLocation>
        <location evidence="1">Cell membrane</location>
        <topology evidence="1">Multi-pass membrane protein</topology>
    </subcellularLocation>
</comment>
<name>A0A0D7DXU6_STUST</name>
<feature type="domain" description="Single cache" evidence="8">
    <location>
        <begin position="32"/>
        <end position="172"/>
    </location>
</feature>
<evidence type="ECO:0000256" key="6">
    <source>
        <dbReference type="SAM" id="Phobius"/>
    </source>
</evidence>
<comment type="caution">
    <text evidence="9">The sequence shown here is derived from an EMBL/GenBank/DDBJ whole genome shotgun (WGS) entry which is preliminary data.</text>
</comment>
<dbReference type="AlphaFoldDB" id="A0A0D7DXU6"/>
<dbReference type="InterPro" id="IPR013767">
    <property type="entry name" value="PAS_fold"/>
</dbReference>
<dbReference type="Pfam" id="PF00989">
    <property type="entry name" value="PAS"/>
    <property type="match status" value="1"/>
</dbReference>
<feature type="non-terminal residue" evidence="9">
    <location>
        <position position="250"/>
    </location>
</feature>
<evidence type="ECO:0000256" key="3">
    <source>
        <dbReference type="ARBA" id="ARBA00022692"/>
    </source>
</evidence>
<feature type="transmembrane region" description="Helical" evidence="6">
    <location>
        <begin position="149"/>
        <end position="168"/>
    </location>
</feature>
<dbReference type="EMBL" id="JXXD01000297">
    <property type="protein sequence ID" value="KIZ33025.1"/>
    <property type="molecule type" value="Genomic_DNA"/>
</dbReference>
<gene>
    <name evidence="9" type="ORF">LO50_22085</name>
</gene>
<dbReference type="GO" id="GO:0006355">
    <property type="term" value="P:regulation of DNA-templated transcription"/>
    <property type="evidence" value="ECO:0007669"/>
    <property type="project" value="InterPro"/>
</dbReference>
<evidence type="ECO:0000259" key="8">
    <source>
        <dbReference type="Pfam" id="PF17203"/>
    </source>
</evidence>
<proteinExistence type="predicted"/>
<feature type="domain" description="PAS fold" evidence="7">
    <location>
        <begin position="214"/>
        <end position="247"/>
    </location>
</feature>
<evidence type="ECO:0000256" key="2">
    <source>
        <dbReference type="ARBA" id="ARBA00022475"/>
    </source>
</evidence>
<evidence type="ECO:0000313" key="10">
    <source>
        <dbReference type="Proteomes" id="UP000032439"/>
    </source>
</evidence>
<dbReference type="Pfam" id="PF17203">
    <property type="entry name" value="sCache_3_2"/>
    <property type="match status" value="1"/>
</dbReference>
<dbReference type="GO" id="GO:0016301">
    <property type="term" value="F:kinase activity"/>
    <property type="evidence" value="ECO:0007669"/>
    <property type="project" value="UniProtKB-KW"/>
</dbReference>
<keyword evidence="4 6" id="KW-1133">Transmembrane helix</keyword>
<feature type="transmembrane region" description="Helical" evidence="6">
    <location>
        <begin position="7"/>
        <end position="28"/>
    </location>
</feature>
<keyword evidence="5 6" id="KW-0472">Membrane</keyword>
<keyword evidence="9" id="KW-0418">Kinase</keyword>
<sequence length="250" mass="26866">MRLRLNTLISLLVAVMVVLALALALWLFNVQLQDTLEEGQASRVTNLAQSVAARTDVQRALASPDVDFSPGNPLQRDIDGLRQRLGVDFIVVMNPRAQRLTHPEPARIGQAFRGDDEGPALTGETYASRADGSLGRSIRGFAPVLNDEGAVLGAVSVGVTLASLGELLKAHQRGVVLGVLALMLVTALGAHLLARYIKRVLLGLEPYEITWLVEERQAMLASVREGVLAVDDQARITLVNPAAERLLAST</sequence>
<keyword evidence="3 6" id="KW-0812">Transmembrane</keyword>
<reference evidence="9 10" key="1">
    <citation type="submission" date="2014-11" db="EMBL/GenBank/DDBJ databases">
        <title>Genomics and ecophysiology of heterotrophic nitrogen fixing bacteria isolated from estuarine surface water.</title>
        <authorList>
            <person name="Bentzon-Tilia M."/>
            <person name="Severin I."/>
            <person name="Hansen L.H."/>
            <person name="Riemann L."/>
        </authorList>
    </citation>
    <scope>NUCLEOTIDE SEQUENCE [LARGE SCALE GENOMIC DNA]</scope>
    <source>
        <strain evidence="9 10">BAL361</strain>
    </source>
</reference>
<dbReference type="RefSeq" id="WP_044316378.1">
    <property type="nucleotide sequence ID" value="NZ_JXXD01000297.1"/>
</dbReference>
<dbReference type="Proteomes" id="UP000032439">
    <property type="component" value="Unassembled WGS sequence"/>
</dbReference>
<organism evidence="9 10">
    <name type="scientific">Stutzerimonas stutzeri</name>
    <name type="common">Pseudomonas stutzeri</name>
    <dbReference type="NCBI Taxonomy" id="316"/>
    <lineage>
        <taxon>Bacteria</taxon>
        <taxon>Pseudomonadati</taxon>
        <taxon>Pseudomonadota</taxon>
        <taxon>Gammaproteobacteria</taxon>
        <taxon>Pseudomonadales</taxon>
        <taxon>Pseudomonadaceae</taxon>
        <taxon>Stutzerimonas</taxon>
    </lineage>
</organism>
<dbReference type="InterPro" id="IPR029151">
    <property type="entry name" value="Sensor-like_sf"/>
</dbReference>
<evidence type="ECO:0000256" key="1">
    <source>
        <dbReference type="ARBA" id="ARBA00004651"/>
    </source>
</evidence>
<keyword evidence="9" id="KW-0808">Transferase</keyword>
<dbReference type="SUPFAM" id="SSF103190">
    <property type="entry name" value="Sensory domain-like"/>
    <property type="match status" value="1"/>
</dbReference>
<evidence type="ECO:0000259" key="7">
    <source>
        <dbReference type="Pfam" id="PF00989"/>
    </source>
</evidence>
<dbReference type="Gene3D" id="3.30.450.20">
    <property type="entry name" value="PAS domain"/>
    <property type="match status" value="2"/>
</dbReference>
<dbReference type="InterPro" id="IPR033463">
    <property type="entry name" value="sCache_3"/>
</dbReference>
<dbReference type="GO" id="GO:0005886">
    <property type="term" value="C:plasma membrane"/>
    <property type="evidence" value="ECO:0007669"/>
    <property type="project" value="UniProtKB-SubCell"/>
</dbReference>
<evidence type="ECO:0000256" key="5">
    <source>
        <dbReference type="ARBA" id="ARBA00023136"/>
    </source>
</evidence>
<evidence type="ECO:0000256" key="4">
    <source>
        <dbReference type="ARBA" id="ARBA00022989"/>
    </source>
</evidence>
<protein>
    <submittedName>
        <fullName evidence="9">Histidine kinase</fullName>
    </submittedName>
</protein>
<accession>A0A0D7DXU6</accession>
<feature type="transmembrane region" description="Helical" evidence="6">
    <location>
        <begin position="175"/>
        <end position="197"/>
    </location>
</feature>
<keyword evidence="2" id="KW-1003">Cell membrane</keyword>